<dbReference type="Proteomes" id="UP000324222">
    <property type="component" value="Unassembled WGS sequence"/>
</dbReference>
<evidence type="ECO:0000313" key="3">
    <source>
        <dbReference type="Proteomes" id="UP000324222"/>
    </source>
</evidence>
<name>A0A5B7IRN8_PORTR</name>
<protein>
    <submittedName>
        <fullName evidence="2">Uncharacterized protein</fullName>
    </submittedName>
</protein>
<organism evidence="2 3">
    <name type="scientific">Portunus trituberculatus</name>
    <name type="common">Swimming crab</name>
    <name type="synonym">Neptunus trituberculatus</name>
    <dbReference type="NCBI Taxonomy" id="210409"/>
    <lineage>
        <taxon>Eukaryota</taxon>
        <taxon>Metazoa</taxon>
        <taxon>Ecdysozoa</taxon>
        <taxon>Arthropoda</taxon>
        <taxon>Crustacea</taxon>
        <taxon>Multicrustacea</taxon>
        <taxon>Malacostraca</taxon>
        <taxon>Eumalacostraca</taxon>
        <taxon>Eucarida</taxon>
        <taxon>Decapoda</taxon>
        <taxon>Pleocyemata</taxon>
        <taxon>Brachyura</taxon>
        <taxon>Eubrachyura</taxon>
        <taxon>Portunoidea</taxon>
        <taxon>Portunidae</taxon>
        <taxon>Portuninae</taxon>
        <taxon>Portunus</taxon>
    </lineage>
</organism>
<feature type="compositionally biased region" description="Polar residues" evidence="1">
    <location>
        <begin position="1"/>
        <end position="12"/>
    </location>
</feature>
<reference evidence="2 3" key="1">
    <citation type="submission" date="2019-05" db="EMBL/GenBank/DDBJ databases">
        <title>Another draft genome of Portunus trituberculatus and its Hox gene families provides insights of decapod evolution.</title>
        <authorList>
            <person name="Jeong J.-H."/>
            <person name="Song I."/>
            <person name="Kim S."/>
            <person name="Choi T."/>
            <person name="Kim D."/>
            <person name="Ryu S."/>
            <person name="Kim W."/>
        </authorList>
    </citation>
    <scope>NUCLEOTIDE SEQUENCE [LARGE SCALE GENOMIC DNA]</scope>
    <source>
        <tissue evidence="2">Muscle</tissue>
    </source>
</reference>
<evidence type="ECO:0000313" key="2">
    <source>
        <dbReference type="EMBL" id="MPC84789.1"/>
    </source>
</evidence>
<sequence>MKGDSSPSTTNHGHLPHKTALVPCSAKKRHESFTGKRYGLSLHCDFYPRLDDKRPPQQSDIS</sequence>
<evidence type="ECO:0000256" key="1">
    <source>
        <dbReference type="SAM" id="MobiDB-lite"/>
    </source>
</evidence>
<accession>A0A5B7IRN8</accession>
<comment type="caution">
    <text evidence="2">The sequence shown here is derived from an EMBL/GenBank/DDBJ whole genome shotgun (WGS) entry which is preliminary data.</text>
</comment>
<gene>
    <name evidence="2" type="ORF">E2C01_079539</name>
</gene>
<proteinExistence type="predicted"/>
<dbReference type="AlphaFoldDB" id="A0A5B7IRN8"/>
<dbReference type="EMBL" id="VSRR010066440">
    <property type="protein sequence ID" value="MPC84789.1"/>
    <property type="molecule type" value="Genomic_DNA"/>
</dbReference>
<keyword evidence="3" id="KW-1185">Reference proteome</keyword>
<feature type="region of interest" description="Disordered" evidence="1">
    <location>
        <begin position="1"/>
        <end position="28"/>
    </location>
</feature>